<dbReference type="SUPFAM" id="SSF50129">
    <property type="entry name" value="GroES-like"/>
    <property type="match status" value="1"/>
</dbReference>
<dbReference type="InterPro" id="IPR050129">
    <property type="entry name" value="Zn_alcohol_dh"/>
</dbReference>
<evidence type="ECO:0000256" key="2">
    <source>
        <dbReference type="ARBA" id="ARBA00022723"/>
    </source>
</evidence>
<protein>
    <submittedName>
        <fullName evidence="7">Threonine 3-dehydrogenase</fullName>
    </submittedName>
</protein>
<keyword evidence="2 5" id="KW-0479">Metal-binding</keyword>
<comment type="similarity">
    <text evidence="5">Belongs to the zinc-containing alcohol dehydrogenase family.</text>
</comment>
<dbReference type="Pfam" id="PF08240">
    <property type="entry name" value="ADH_N"/>
    <property type="match status" value="1"/>
</dbReference>
<dbReference type="AlphaFoldDB" id="A0A2M9BBS3"/>
<dbReference type="InterPro" id="IPR036291">
    <property type="entry name" value="NAD(P)-bd_dom_sf"/>
</dbReference>
<dbReference type="GO" id="GO:0016491">
    <property type="term" value="F:oxidoreductase activity"/>
    <property type="evidence" value="ECO:0007669"/>
    <property type="project" value="UniProtKB-KW"/>
</dbReference>
<dbReference type="SUPFAM" id="SSF51735">
    <property type="entry name" value="NAD(P)-binding Rossmann-fold domains"/>
    <property type="match status" value="1"/>
</dbReference>
<dbReference type="Pfam" id="PF00107">
    <property type="entry name" value="ADH_zinc_N"/>
    <property type="match status" value="1"/>
</dbReference>
<dbReference type="Gene3D" id="3.40.50.720">
    <property type="entry name" value="NAD(P)-binding Rossmann-like Domain"/>
    <property type="match status" value="1"/>
</dbReference>
<keyword evidence="3 5" id="KW-0862">Zinc</keyword>
<comment type="cofactor">
    <cofactor evidence="1 5">
        <name>Zn(2+)</name>
        <dbReference type="ChEBI" id="CHEBI:29105"/>
    </cofactor>
</comment>
<dbReference type="Gene3D" id="3.90.180.10">
    <property type="entry name" value="Medium-chain alcohol dehydrogenases, catalytic domain"/>
    <property type="match status" value="1"/>
</dbReference>
<dbReference type="Proteomes" id="UP000230161">
    <property type="component" value="Unassembled WGS sequence"/>
</dbReference>
<feature type="domain" description="Enoyl reductase (ER)" evidence="6">
    <location>
        <begin position="12"/>
        <end position="341"/>
    </location>
</feature>
<dbReference type="InterPro" id="IPR002328">
    <property type="entry name" value="ADH_Zn_CS"/>
</dbReference>
<keyword evidence="8" id="KW-1185">Reference proteome</keyword>
<evidence type="ECO:0000313" key="7">
    <source>
        <dbReference type="EMBL" id="PJJ55372.1"/>
    </source>
</evidence>
<evidence type="ECO:0000256" key="5">
    <source>
        <dbReference type="RuleBase" id="RU361277"/>
    </source>
</evidence>
<organism evidence="7 8">
    <name type="scientific">Compostimonas suwonensis</name>
    <dbReference type="NCBI Taxonomy" id="1048394"/>
    <lineage>
        <taxon>Bacteria</taxon>
        <taxon>Bacillati</taxon>
        <taxon>Actinomycetota</taxon>
        <taxon>Actinomycetes</taxon>
        <taxon>Micrococcales</taxon>
        <taxon>Microbacteriaceae</taxon>
        <taxon>Compostimonas</taxon>
    </lineage>
</organism>
<evidence type="ECO:0000313" key="8">
    <source>
        <dbReference type="Proteomes" id="UP000230161"/>
    </source>
</evidence>
<accession>A0A2M9BBS3</accession>
<dbReference type="PANTHER" id="PTHR43401">
    <property type="entry name" value="L-THREONINE 3-DEHYDROGENASE"/>
    <property type="match status" value="1"/>
</dbReference>
<evidence type="ECO:0000259" key="6">
    <source>
        <dbReference type="SMART" id="SM00829"/>
    </source>
</evidence>
<evidence type="ECO:0000256" key="4">
    <source>
        <dbReference type="ARBA" id="ARBA00023002"/>
    </source>
</evidence>
<dbReference type="OrthoDB" id="9797931at2"/>
<proteinExistence type="inferred from homology"/>
<dbReference type="PANTHER" id="PTHR43401:SF2">
    <property type="entry name" value="L-THREONINE 3-DEHYDROGENASE"/>
    <property type="match status" value="1"/>
</dbReference>
<sequence length="350" mass="36970">MRAIVKQRPAPGADFVADHPDAPLPEEWVRIAVGATSVCGTDRELWEYSDSARAFPVRFPVVLGHETAGTVVEVGSAVRTLAVGDRVAIETHIADFSCPECRAGDPHLCRNMGLFGVNVDGAFAERTMVPASTCVRLPESVSFEAGAMLESAGVGMHAVQRAGAPFPGANVLISGGGPIGLVIAELSLIGGAAKVVVIEPNPYRRALIEQRGAIAVAPGPEVIEIARLTGERSGFDIGYEVSGVNGTLSVLLEASRLVGTVVTIGHPGQPTPIDVAQHINKRGITLRGVFGRLIWQTWELLIPLVASGRLDLDRLVTHRLPLERVADAIDLLSQDAGKVVIIPDLEVHTA</sequence>
<dbReference type="InterPro" id="IPR013154">
    <property type="entry name" value="ADH-like_N"/>
</dbReference>
<dbReference type="InterPro" id="IPR013149">
    <property type="entry name" value="ADH-like_C"/>
</dbReference>
<comment type="caution">
    <text evidence="7">The sequence shown here is derived from an EMBL/GenBank/DDBJ whole genome shotgun (WGS) entry which is preliminary data.</text>
</comment>
<dbReference type="InterPro" id="IPR020843">
    <property type="entry name" value="ER"/>
</dbReference>
<gene>
    <name evidence="7" type="ORF">CLV54_3262</name>
</gene>
<dbReference type="SMART" id="SM00829">
    <property type="entry name" value="PKS_ER"/>
    <property type="match status" value="1"/>
</dbReference>
<evidence type="ECO:0000256" key="3">
    <source>
        <dbReference type="ARBA" id="ARBA00022833"/>
    </source>
</evidence>
<dbReference type="GO" id="GO:0008270">
    <property type="term" value="F:zinc ion binding"/>
    <property type="evidence" value="ECO:0007669"/>
    <property type="project" value="InterPro"/>
</dbReference>
<keyword evidence="4" id="KW-0560">Oxidoreductase</keyword>
<reference evidence="7 8" key="1">
    <citation type="submission" date="2017-11" db="EMBL/GenBank/DDBJ databases">
        <title>Genomic Encyclopedia of Archaeal and Bacterial Type Strains, Phase II (KMG-II): From Individual Species to Whole Genera.</title>
        <authorList>
            <person name="Goeker M."/>
        </authorList>
    </citation>
    <scope>NUCLEOTIDE SEQUENCE [LARGE SCALE GENOMIC DNA]</scope>
    <source>
        <strain evidence="7 8">DSM 25625</strain>
    </source>
</reference>
<dbReference type="EMBL" id="PGFB01000006">
    <property type="protein sequence ID" value="PJJ55372.1"/>
    <property type="molecule type" value="Genomic_DNA"/>
</dbReference>
<evidence type="ECO:0000256" key="1">
    <source>
        <dbReference type="ARBA" id="ARBA00001947"/>
    </source>
</evidence>
<name>A0A2M9BBS3_9MICO</name>
<dbReference type="RefSeq" id="WP_100346024.1">
    <property type="nucleotide sequence ID" value="NZ_PGFB01000006.1"/>
</dbReference>
<dbReference type="InterPro" id="IPR011032">
    <property type="entry name" value="GroES-like_sf"/>
</dbReference>
<dbReference type="PROSITE" id="PS00059">
    <property type="entry name" value="ADH_ZINC"/>
    <property type="match status" value="1"/>
</dbReference>